<evidence type="ECO:0000313" key="2">
    <source>
        <dbReference type="Proteomes" id="UP000069771"/>
    </source>
</evidence>
<dbReference type="EMBL" id="CP011391">
    <property type="protein sequence ID" value="AMK53642.1"/>
    <property type="molecule type" value="Genomic_DNA"/>
</dbReference>
<sequence length="48" mass="5402">MLIQDVAEGAERRIGFCIRTVRCPKREAAQAVSRIRSGALETRRIMAD</sequence>
<keyword evidence="2" id="KW-1185">Reference proteome</keyword>
<gene>
    <name evidence="1" type="ORF">AALO17_05080</name>
</gene>
<reference evidence="1 2" key="1">
    <citation type="journal article" date="2016" name="Gut Pathog.">
        <title>Whole genome sequencing of "Faecalibaculum rodentium" ALO17, isolated from C57BL/6J laboratory mouse feces.</title>
        <authorList>
            <person name="Lim S."/>
            <person name="Chang D.H."/>
            <person name="Ahn S."/>
            <person name="Kim B.C."/>
        </authorList>
    </citation>
    <scope>NUCLEOTIDE SEQUENCE [LARGE SCALE GENOMIC DNA]</scope>
    <source>
        <strain evidence="1 2">Alo17</strain>
    </source>
</reference>
<accession>A0A140DSL5</accession>
<proteinExistence type="predicted"/>
<dbReference type="Proteomes" id="UP000069771">
    <property type="component" value="Chromosome"/>
</dbReference>
<dbReference type="KEGG" id="fro:AALO17_05080"/>
<protein>
    <submittedName>
        <fullName evidence="1">Uncharacterized protein</fullName>
    </submittedName>
</protein>
<evidence type="ECO:0000313" key="1">
    <source>
        <dbReference type="EMBL" id="AMK53642.1"/>
    </source>
</evidence>
<organism evidence="1 2">
    <name type="scientific">Faecalibaculum rodentium</name>
    <dbReference type="NCBI Taxonomy" id="1702221"/>
    <lineage>
        <taxon>Bacteria</taxon>
        <taxon>Bacillati</taxon>
        <taxon>Bacillota</taxon>
        <taxon>Erysipelotrichia</taxon>
        <taxon>Erysipelotrichales</taxon>
        <taxon>Erysipelotrichaceae</taxon>
        <taxon>Faecalibaculum</taxon>
    </lineage>
</organism>
<dbReference type="AlphaFoldDB" id="A0A140DSL5"/>
<name>A0A140DSL5_9FIRM</name>